<dbReference type="PANTHER" id="PTHR14140">
    <property type="entry name" value="E3 UBIQUITIN-PROTEIN LIGASE UHRF-RELATED"/>
    <property type="match status" value="1"/>
</dbReference>
<comment type="caution">
    <text evidence="5">The sequence shown here is derived from an EMBL/GenBank/DDBJ whole genome shotgun (WGS) entry which is preliminary data.</text>
</comment>
<dbReference type="SUPFAM" id="SSF88697">
    <property type="entry name" value="PUA domain-like"/>
    <property type="match status" value="1"/>
</dbReference>
<dbReference type="RefSeq" id="XP_043006163.1">
    <property type="nucleotide sequence ID" value="XM_043156377.1"/>
</dbReference>
<dbReference type="PANTHER" id="PTHR14140:SF27">
    <property type="entry name" value="OS04G0289800 PROTEIN"/>
    <property type="match status" value="1"/>
</dbReference>
<feature type="compositionally biased region" description="Acidic residues" evidence="3">
    <location>
        <begin position="217"/>
        <end position="229"/>
    </location>
</feature>
<dbReference type="Pfam" id="PF02182">
    <property type="entry name" value="SAD_SRA"/>
    <property type="match status" value="1"/>
</dbReference>
<sequence>MGGKSLHPKFHLTRKKYDRRDYYYGAPKDCPVGALFQDRQTLSQAMVHGFTQAGIHGNIESGTYSVVMSGGYEDDDDQGEWFWYTGEGGRSAAGKQIKDQSWKDKGNRSLMMSTMHPRRPVRVVRAHIAKSPYGPAEGLRYDGLYQVIRVCTAKGKSGHKICKALFRRLGNQAPLPSPRWTVRRQGEEIDATLRRSSRDIVESTGSEEGYSSGSQVEEAEEEEELDTETATDFVSKSPNPVTSIFVRKRQRSEDDLDARITQRPRESIIDPTCTLPEKASLSSVRRRKYQNLPKIAKMNKENQSRKESC</sequence>
<keyword evidence="1 2" id="KW-0539">Nucleus</keyword>
<evidence type="ECO:0000256" key="3">
    <source>
        <dbReference type="SAM" id="MobiDB-lite"/>
    </source>
</evidence>
<keyword evidence="6" id="KW-1185">Reference proteome</keyword>
<protein>
    <recommendedName>
        <fullName evidence="4">YDG domain-containing protein</fullName>
    </recommendedName>
</protein>
<dbReference type="InterPro" id="IPR003105">
    <property type="entry name" value="SRA_YDG"/>
</dbReference>
<feature type="domain" description="YDG" evidence="4">
    <location>
        <begin position="25"/>
        <end position="168"/>
    </location>
</feature>
<organism evidence="5 6">
    <name type="scientific">Marasmius oreades</name>
    <name type="common">fairy-ring Marasmius</name>
    <dbReference type="NCBI Taxonomy" id="181124"/>
    <lineage>
        <taxon>Eukaryota</taxon>
        <taxon>Fungi</taxon>
        <taxon>Dikarya</taxon>
        <taxon>Basidiomycota</taxon>
        <taxon>Agaricomycotina</taxon>
        <taxon>Agaricomycetes</taxon>
        <taxon>Agaricomycetidae</taxon>
        <taxon>Agaricales</taxon>
        <taxon>Marasmiineae</taxon>
        <taxon>Marasmiaceae</taxon>
        <taxon>Marasmius</taxon>
    </lineage>
</organism>
<evidence type="ECO:0000256" key="2">
    <source>
        <dbReference type="PROSITE-ProRule" id="PRU00358"/>
    </source>
</evidence>
<dbReference type="GO" id="GO:0005634">
    <property type="term" value="C:nucleus"/>
    <property type="evidence" value="ECO:0007669"/>
    <property type="project" value="UniProtKB-SubCell"/>
</dbReference>
<dbReference type="GO" id="GO:0016567">
    <property type="term" value="P:protein ubiquitination"/>
    <property type="evidence" value="ECO:0007669"/>
    <property type="project" value="TreeGrafter"/>
</dbReference>
<dbReference type="InterPro" id="IPR015947">
    <property type="entry name" value="PUA-like_sf"/>
</dbReference>
<dbReference type="Proteomes" id="UP001049176">
    <property type="component" value="Chromosome 7"/>
</dbReference>
<evidence type="ECO:0000259" key="4">
    <source>
        <dbReference type="PROSITE" id="PS51015"/>
    </source>
</evidence>
<dbReference type="AlphaFoldDB" id="A0A9P7RUI2"/>
<dbReference type="GO" id="GO:0044027">
    <property type="term" value="P:negative regulation of gene expression via chromosomal CpG island methylation"/>
    <property type="evidence" value="ECO:0007669"/>
    <property type="project" value="TreeGrafter"/>
</dbReference>
<dbReference type="InterPro" id="IPR045134">
    <property type="entry name" value="UHRF1/2-like"/>
</dbReference>
<feature type="compositionally biased region" description="Low complexity" evidence="3">
    <location>
        <begin position="202"/>
        <end position="216"/>
    </location>
</feature>
<dbReference type="InterPro" id="IPR036987">
    <property type="entry name" value="SRA-YDG_sf"/>
</dbReference>
<name>A0A9P7RUI2_9AGAR</name>
<dbReference type="GO" id="GO:0061630">
    <property type="term" value="F:ubiquitin protein ligase activity"/>
    <property type="evidence" value="ECO:0007669"/>
    <property type="project" value="TreeGrafter"/>
</dbReference>
<evidence type="ECO:0000256" key="1">
    <source>
        <dbReference type="ARBA" id="ARBA00023242"/>
    </source>
</evidence>
<dbReference type="KEGG" id="more:E1B28_011348"/>
<reference evidence="5" key="1">
    <citation type="journal article" date="2021" name="Genome Biol. Evol.">
        <title>The assembled and annotated genome of the fairy-ring fungus Marasmius oreades.</title>
        <authorList>
            <person name="Hiltunen M."/>
            <person name="Ament-Velasquez S.L."/>
            <person name="Johannesson H."/>
        </authorList>
    </citation>
    <scope>NUCLEOTIDE SEQUENCE</scope>
    <source>
        <strain evidence="5">03SP1</strain>
    </source>
</reference>
<accession>A0A9P7RUI2</accession>
<evidence type="ECO:0000313" key="5">
    <source>
        <dbReference type="EMBL" id="KAG7089693.1"/>
    </source>
</evidence>
<feature type="region of interest" description="Disordered" evidence="3">
    <location>
        <begin position="191"/>
        <end position="309"/>
    </location>
</feature>
<evidence type="ECO:0000313" key="6">
    <source>
        <dbReference type="Proteomes" id="UP001049176"/>
    </source>
</evidence>
<proteinExistence type="predicted"/>
<dbReference type="Gene3D" id="2.30.280.10">
    <property type="entry name" value="SRA-YDG"/>
    <property type="match status" value="1"/>
</dbReference>
<feature type="compositionally biased region" description="Basic and acidic residues" evidence="3">
    <location>
        <begin position="191"/>
        <end position="201"/>
    </location>
</feature>
<comment type="subcellular location">
    <subcellularLocation>
        <location evidence="2">Nucleus</location>
    </subcellularLocation>
</comment>
<gene>
    <name evidence="5" type="ORF">E1B28_011348</name>
</gene>
<dbReference type="OrthoDB" id="2270193at2759"/>
<dbReference type="EMBL" id="CM032187">
    <property type="protein sequence ID" value="KAG7089693.1"/>
    <property type="molecule type" value="Genomic_DNA"/>
</dbReference>
<dbReference type="GeneID" id="66080423"/>
<dbReference type="PROSITE" id="PS51015">
    <property type="entry name" value="YDG"/>
    <property type="match status" value="1"/>
</dbReference>
<feature type="compositionally biased region" description="Basic and acidic residues" evidence="3">
    <location>
        <begin position="298"/>
        <end position="309"/>
    </location>
</feature>
<dbReference type="SMART" id="SM00466">
    <property type="entry name" value="SRA"/>
    <property type="match status" value="1"/>
</dbReference>
<feature type="compositionally biased region" description="Basic and acidic residues" evidence="3">
    <location>
        <begin position="251"/>
        <end position="268"/>
    </location>
</feature>